<dbReference type="Gene3D" id="3.50.50.60">
    <property type="entry name" value="FAD/NAD(P)-binding domain"/>
    <property type="match status" value="2"/>
</dbReference>
<evidence type="ECO:0000256" key="2">
    <source>
        <dbReference type="ARBA" id="ARBA00022630"/>
    </source>
</evidence>
<dbReference type="InterPro" id="IPR050097">
    <property type="entry name" value="Ferredoxin-NADP_redctase_2"/>
</dbReference>
<name>A0A4V1RJ15_9HYPH</name>
<dbReference type="GO" id="GO:0016491">
    <property type="term" value="F:oxidoreductase activity"/>
    <property type="evidence" value="ECO:0007669"/>
    <property type="project" value="UniProtKB-KW"/>
</dbReference>
<gene>
    <name evidence="5" type="ORF">D3272_04580</name>
</gene>
<feature type="domain" description="FAD/NAD(P)-binding" evidence="4">
    <location>
        <begin position="10"/>
        <end position="289"/>
    </location>
</feature>
<dbReference type="InterPro" id="IPR036188">
    <property type="entry name" value="FAD/NAD-bd_sf"/>
</dbReference>
<evidence type="ECO:0000259" key="4">
    <source>
        <dbReference type="Pfam" id="PF07992"/>
    </source>
</evidence>
<keyword evidence="6" id="KW-1185">Reference proteome</keyword>
<organism evidence="5 6">
    <name type="scientific">Lichenibacterium ramalinae</name>
    <dbReference type="NCBI Taxonomy" id="2316527"/>
    <lineage>
        <taxon>Bacteria</taxon>
        <taxon>Pseudomonadati</taxon>
        <taxon>Pseudomonadota</taxon>
        <taxon>Alphaproteobacteria</taxon>
        <taxon>Hyphomicrobiales</taxon>
        <taxon>Lichenihabitantaceae</taxon>
        <taxon>Lichenibacterium</taxon>
    </lineage>
</organism>
<dbReference type="AlphaFoldDB" id="A0A4V1RJ15"/>
<reference evidence="5 6" key="1">
    <citation type="submission" date="2018-09" db="EMBL/GenBank/DDBJ databases">
        <authorList>
            <person name="Grouzdev D.S."/>
            <person name="Krutkina M.S."/>
        </authorList>
    </citation>
    <scope>NUCLEOTIDE SEQUENCE [LARGE SCALE GENOMIC DNA]</scope>
    <source>
        <strain evidence="5 6">RmlP001</strain>
    </source>
</reference>
<evidence type="ECO:0000256" key="1">
    <source>
        <dbReference type="ARBA" id="ARBA00018719"/>
    </source>
</evidence>
<reference evidence="5 6" key="2">
    <citation type="submission" date="2019-02" db="EMBL/GenBank/DDBJ databases">
        <title>'Lichenibacterium ramalinii' gen. nov. sp. nov., 'Lichenibacterium minor' gen. nov. sp. nov.</title>
        <authorList>
            <person name="Pankratov T."/>
        </authorList>
    </citation>
    <scope>NUCLEOTIDE SEQUENCE [LARGE SCALE GENOMIC DNA]</scope>
    <source>
        <strain evidence="5 6">RmlP001</strain>
    </source>
</reference>
<proteinExistence type="predicted"/>
<comment type="caution">
    <text evidence="5">The sequence shown here is derived from an EMBL/GenBank/DDBJ whole genome shotgun (WGS) entry which is preliminary data.</text>
</comment>
<keyword evidence="3" id="KW-0560">Oxidoreductase</keyword>
<dbReference type="PRINTS" id="PR00469">
    <property type="entry name" value="PNDRDTASEII"/>
</dbReference>
<dbReference type="InterPro" id="IPR023753">
    <property type="entry name" value="FAD/NAD-binding_dom"/>
</dbReference>
<dbReference type="EMBL" id="QYBC01000003">
    <property type="protein sequence ID" value="RYB06617.1"/>
    <property type="molecule type" value="Genomic_DNA"/>
</dbReference>
<evidence type="ECO:0000313" key="5">
    <source>
        <dbReference type="EMBL" id="RYB06617.1"/>
    </source>
</evidence>
<evidence type="ECO:0000256" key="3">
    <source>
        <dbReference type="ARBA" id="ARBA00023002"/>
    </source>
</evidence>
<protein>
    <recommendedName>
        <fullName evidence="1">Thioredoxin reductase</fullName>
    </recommendedName>
</protein>
<dbReference type="OrthoDB" id="9786503at2"/>
<sequence length="308" mass="33193">MIDLGRDSVDCLVVGGGPAGLAAATYLGRFHLSAVVCDTGESRAARIPCTRNQPGFPDGIAGADLLHRMRRQAKRYGVRFDEARVTTLVREDGRFRADTSGRDIVTCRVLLATGLHNRRPHMDRRLHDEALAQGRIRYCPICDGYEVTGKRIAVIGTGAHGVREAEFLRSYSPHVTLVCADGPHRLDRLARERLTVAGIEFLDGPASHFVLRRDSIAFQAGDLWVQVDSVYPALGSDIRSELGTAVGAARTREGCLQVDAHQRTTVPGLYAAGDVVSGLDQISVAVGQAALAATAMRNDLSDAGVARR</sequence>
<dbReference type="Proteomes" id="UP000289411">
    <property type="component" value="Unassembled WGS sequence"/>
</dbReference>
<dbReference type="PRINTS" id="PR00368">
    <property type="entry name" value="FADPNR"/>
</dbReference>
<dbReference type="RefSeq" id="WP_129217973.1">
    <property type="nucleotide sequence ID" value="NZ_QYBC01000003.1"/>
</dbReference>
<dbReference type="SUPFAM" id="SSF51905">
    <property type="entry name" value="FAD/NAD(P)-binding domain"/>
    <property type="match status" value="2"/>
</dbReference>
<evidence type="ECO:0000313" key="6">
    <source>
        <dbReference type="Proteomes" id="UP000289411"/>
    </source>
</evidence>
<dbReference type="Pfam" id="PF07992">
    <property type="entry name" value="Pyr_redox_2"/>
    <property type="match status" value="1"/>
</dbReference>
<dbReference type="PANTHER" id="PTHR48105">
    <property type="entry name" value="THIOREDOXIN REDUCTASE 1-RELATED-RELATED"/>
    <property type="match status" value="1"/>
</dbReference>
<keyword evidence="2" id="KW-0285">Flavoprotein</keyword>
<accession>A0A4V1RJ15</accession>